<dbReference type="EMBL" id="QGMK01001870">
    <property type="protein sequence ID" value="TVY62886.1"/>
    <property type="molecule type" value="Genomic_DNA"/>
</dbReference>
<feature type="non-terminal residue" evidence="3">
    <location>
        <position position="1363"/>
    </location>
</feature>
<dbReference type="Proteomes" id="UP000469558">
    <property type="component" value="Unassembled WGS sequence"/>
</dbReference>
<feature type="compositionally biased region" description="Low complexity" evidence="1">
    <location>
        <begin position="977"/>
        <end position="995"/>
    </location>
</feature>
<feature type="compositionally biased region" description="Low complexity" evidence="1">
    <location>
        <begin position="1070"/>
        <end position="1082"/>
    </location>
</feature>
<feature type="region of interest" description="Disordered" evidence="1">
    <location>
        <begin position="605"/>
        <end position="636"/>
    </location>
</feature>
<dbReference type="SUPFAM" id="SSF81383">
    <property type="entry name" value="F-box domain"/>
    <property type="match status" value="1"/>
</dbReference>
<dbReference type="InterPro" id="IPR036047">
    <property type="entry name" value="F-box-like_dom_sf"/>
</dbReference>
<feature type="compositionally biased region" description="Basic and acidic residues" evidence="1">
    <location>
        <begin position="721"/>
        <end position="731"/>
    </location>
</feature>
<feature type="compositionally biased region" description="Basic and acidic residues" evidence="1">
    <location>
        <begin position="924"/>
        <end position="942"/>
    </location>
</feature>
<feature type="region of interest" description="Disordered" evidence="1">
    <location>
        <begin position="653"/>
        <end position="673"/>
    </location>
</feature>
<feature type="region of interest" description="Disordered" evidence="1">
    <location>
        <begin position="448"/>
        <end position="478"/>
    </location>
</feature>
<feature type="region of interest" description="Disordered" evidence="1">
    <location>
        <begin position="27"/>
        <end position="52"/>
    </location>
</feature>
<dbReference type="SUPFAM" id="SSF63829">
    <property type="entry name" value="Calcium-dependent phosphotriesterase"/>
    <property type="match status" value="1"/>
</dbReference>
<feature type="compositionally biased region" description="Low complexity" evidence="1">
    <location>
        <begin position="907"/>
        <end position="922"/>
    </location>
</feature>
<feature type="compositionally biased region" description="Basic and acidic residues" evidence="1">
    <location>
        <begin position="888"/>
        <end position="906"/>
    </location>
</feature>
<protein>
    <recommendedName>
        <fullName evidence="2">F-box domain-containing protein</fullName>
    </recommendedName>
</protein>
<feature type="compositionally biased region" description="Polar residues" evidence="1">
    <location>
        <begin position="1292"/>
        <end position="1301"/>
    </location>
</feature>
<dbReference type="InterPro" id="IPR001810">
    <property type="entry name" value="F-box_dom"/>
</dbReference>
<dbReference type="InterPro" id="IPR015943">
    <property type="entry name" value="WD40/YVTN_repeat-like_dom_sf"/>
</dbReference>
<evidence type="ECO:0000313" key="3">
    <source>
        <dbReference type="EMBL" id="TVY62886.1"/>
    </source>
</evidence>
<sequence>MDVKAQPQGNGPRLYFDAESGCWKRAHKTTSRTVATSPEAENKSAGTRKLSSKTAFERLPDEIIEQILQLTSPNGFASLIILNRKWRMVSQQTHLYTHHLSRCPSFSAAHHAIAVPENENSLPRLRRLFAQEIKRNLFEAYLRPRETIISLVSTSISSSSAPGGEAFHFSLSPRGHYVLAYSSSRIHILDVTGPEVTVKRELKILRRPASTTITDDGSLLAVLSTDLQIDLYDLTGDHPKHTRAVALDHTPRTIALSPTGAVLAAAYDSGVEVSSLDPDCTSTERRAVKCYAVDSLSFSHDGTQLLGSTMQSRNPSTVVLTAPYYDPGANLPEESVSALWTTSILFPNGSRDCSHAVLLPSATDDEASWTFTYDRVFETFRAVRIDDLRNGTTYFTGPTSEAGSILRLLPSTLPAASKLGDLVAAGFQGCVWLYGVPEDLEALPNSNVANNNSDSEVSTPISLVGRRNSAPSLRSRNGVRESIGRTPQWQLLYDRARNTFVEGRKIASLDRVSAMAWVNDMSNSFHGERLVAVAPGIVNTSPISEDDGMSPVDGGRISILDFDYGTTDGEKRIITIEVGMNEPEILEEEHRDLDAEVAIVRRRTVAQRRGNRSHVSRSTTSAIRSPRPEPPPVPRVQDDIGDPFAAPNNLAQRRLSQQTAITERSETSSMYEDQEAFDAPYSHTSPRSGTTLRRAATAAAVNRRLHPRSVAQEHIEYRRADGREEHPHESDADNWVPPPPPYTKDPIPPLPEHIQRSIAAEAAAASNSHRASTQRAPSLDFPGIDSSLSRSRTVASTSTGGSRREPLFFQRSMSDATTNTVERVSFDEETPRPVTSPGLPNNYDDLYDVSPPGTPQPALRHEQDTVENTNSDQASRDRMQWEQVDWEQTNREQASRERANEEESSRENASMESSSMEQSGAEEAGEKQVDIERTEIEPEIKEIFSTAPASQIPRRPVGAPANDDAGLPSPPPKMIATLQQPLSPQPQLTQPTHSTLDSRLRSWEDSSEAEPALSADSALQPHPSRSLVDKDVTPRPTECHNLTEPPPDAPVVKNRRDLIESQPSAPVRYPQTPEPSTEQEPVPLHRRAETLPANQSSQEMSNEPLTIWKRSDTAPVNSMRSVSGPASSGFSSPSAEQMARLNNRTSRPIGLTDPSRRLSNPISPMNPQAQRRLSNPLSPVSPAQSQRPAGSSPHRQTWGSMQSPPHRLNTEQAFNSSAPRAAFGAHGSPVRNSPNNSPAWNSPYTSSPTLNHRSSLGPSRHANSSPHSLRPPVNRLETIDSITEVPSYHPPRSSNGVTRQPSRAERSAAKNIKDAKKKGWRQSMRNEKKLRKEQRYGGDGASSAGWTDVSVPGEEGVRRNGRE</sequence>
<feature type="compositionally biased region" description="Polar residues" evidence="1">
    <location>
        <begin position="653"/>
        <end position="671"/>
    </location>
</feature>
<feature type="compositionally biased region" description="Pro residues" evidence="1">
    <location>
        <begin position="736"/>
        <end position="751"/>
    </location>
</feature>
<gene>
    <name evidence="3" type="ORF">LSUE1_G009302</name>
</gene>
<proteinExistence type="predicted"/>
<dbReference type="PROSITE" id="PS50181">
    <property type="entry name" value="FBOX"/>
    <property type="match status" value="1"/>
</dbReference>
<dbReference type="Pfam" id="PF23749">
    <property type="entry name" value="DUF7165"/>
    <property type="match status" value="1"/>
</dbReference>
<evidence type="ECO:0000259" key="2">
    <source>
        <dbReference type="PROSITE" id="PS50181"/>
    </source>
</evidence>
<feature type="compositionally biased region" description="Polar residues" evidence="1">
    <location>
        <begin position="786"/>
        <end position="801"/>
    </location>
</feature>
<dbReference type="Gene3D" id="2.130.10.10">
    <property type="entry name" value="YVTN repeat-like/Quinoprotein amine dehydrogenase"/>
    <property type="match status" value="1"/>
</dbReference>
<comment type="caution">
    <text evidence="3">The sequence shown here is derived from an EMBL/GenBank/DDBJ whole genome shotgun (WGS) entry which is preliminary data.</text>
</comment>
<feature type="compositionally biased region" description="Polar residues" evidence="1">
    <location>
        <begin position="1092"/>
        <end position="1104"/>
    </location>
</feature>
<feature type="compositionally biased region" description="Polar residues" evidence="1">
    <location>
        <begin position="811"/>
        <end position="822"/>
    </location>
</feature>
<feature type="compositionally biased region" description="Low complexity" evidence="1">
    <location>
        <begin position="1232"/>
        <end position="1243"/>
    </location>
</feature>
<feature type="compositionally biased region" description="Basic residues" evidence="1">
    <location>
        <begin position="605"/>
        <end position="615"/>
    </location>
</feature>
<accession>A0A8T9BV23</accession>
<feature type="compositionally biased region" description="Low complexity" evidence="1">
    <location>
        <begin position="757"/>
        <end position="771"/>
    </location>
</feature>
<feature type="region of interest" description="Disordered" evidence="1">
    <location>
        <begin position="721"/>
        <end position="1363"/>
    </location>
</feature>
<keyword evidence="4" id="KW-1185">Reference proteome</keyword>
<feature type="compositionally biased region" description="Polar residues" evidence="1">
    <location>
        <begin position="1244"/>
        <end position="1267"/>
    </location>
</feature>
<feature type="compositionally biased region" description="Polar residues" evidence="1">
    <location>
        <begin position="448"/>
        <end position="461"/>
    </location>
</feature>
<reference evidence="3 4" key="1">
    <citation type="submission" date="2018-05" db="EMBL/GenBank/DDBJ databases">
        <title>Genome sequencing and assembly of the regulated plant pathogen Lachnellula willkommii and related sister species for the development of diagnostic species identification markers.</title>
        <authorList>
            <person name="Giroux E."/>
            <person name="Bilodeau G."/>
        </authorList>
    </citation>
    <scope>NUCLEOTIDE SEQUENCE [LARGE SCALE GENOMIC DNA]</scope>
    <source>
        <strain evidence="3 4">CBS 268.59</strain>
    </source>
</reference>
<feature type="domain" description="F-box" evidence="2">
    <location>
        <begin position="53"/>
        <end position="99"/>
    </location>
</feature>
<evidence type="ECO:0000256" key="1">
    <source>
        <dbReference type="SAM" id="MobiDB-lite"/>
    </source>
</evidence>
<feature type="compositionally biased region" description="Polar residues" evidence="1">
    <location>
        <begin position="1157"/>
        <end position="1203"/>
    </location>
</feature>
<name>A0A8T9BV23_9HELO</name>
<dbReference type="OrthoDB" id="3925024at2759"/>
<feature type="compositionally biased region" description="Basic and acidic residues" evidence="1">
    <location>
        <begin position="1302"/>
        <end position="1314"/>
    </location>
</feature>
<dbReference type="InterPro" id="IPR055589">
    <property type="entry name" value="DUF7165"/>
</dbReference>
<evidence type="ECO:0000313" key="4">
    <source>
        <dbReference type="Proteomes" id="UP000469558"/>
    </source>
</evidence>
<organism evidence="3 4">
    <name type="scientific">Lachnellula suecica</name>
    <dbReference type="NCBI Taxonomy" id="602035"/>
    <lineage>
        <taxon>Eukaryota</taxon>
        <taxon>Fungi</taxon>
        <taxon>Dikarya</taxon>
        <taxon>Ascomycota</taxon>
        <taxon>Pezizomycotina</taxon>
        <taxon>Leotiomycetes</taxon>
        <taxon>Helotiales</taxon>
        <taxon>Lachnaceae</taxon>
        <taxon>Lachnellula</taxon>
    </lineage>
</organism>
<feature type="compositionally biased region" description="Low complexity" evidence="1">
    <location>
        <begin position="1121"/>
        <end position="1135"/>
    </location>
</feature>